<accession>A0A0G1U354</accession>
<dbReference type="AlphaFoldDB" id="A0A0G1U354"/>
<reference evidence="2 3" key="1">
    <citation type="journal article" date="2015" name="Nature">
        <title>rRNA introns, odd ribosomes, and small enigmatic genomes across a large radiation of phyla.</title>
        <authorList>
            <person name="Brown C.T."/>
            <person name="Hug L.A."/>
            <person name="Thomas B.C."/>
            <person name="Sharon I."/>
            <person name="Castelle C.J."/>
            <person name="Singh A."/>
            <person name="Wilkins M.J."/>
            <person name="Williams K.H."/>
            <person name="Banfield J.F."/>
        </authorList>
    </citation>
    <scope>NUCLEOTIDE SEQUENCE [LARGE SCALE GENOMIC DNA]</scope>
</reference>
<keyword evidence="1" id="KW-1133">Transmembrane helix</keyword>
<evidence type="ECO:0000313" key="3">
    <source>
        <dbReference type="Proteomes" id="UP000034739"/>
    </source>
</evidence>
<feature type="transmembrane region" description="Helical" evidence="1">
    <location>
        <begin position="67"/>
        <end position="86"/>
    </location>
</feature>
<dbReference type="EMBL" id="LCOY01000006">
    <property type="protein sequence ID" value="KKU88506.1"/>
    <property type="molecule type" value="Genomic_DNA"/>
</dbReference>
<dbReference type="Proteomes" id="UP000034739">
    <property type="component" value="Unassembled WGS sequence"/>
</dbReference>
<sequence>AYGEYLATALAPLAFVWINRPIPLALALTAIALTHQPAFLILVPALASWMAITWIKSRDTKGFLKSLTGLGLFLGLIAFFILPAMAERKFIHWTNLTRDYYNFRQHFAGAIQLVYSKWDYGISVAGRADTMSFQLGVVNWLMVMAALVLLYLKRIPKLFALYSLLFTLLGLFMATPLSTPAWERFSILAFIQYPWRFLLLSTFTTSLLAGIVASSLLKI</sequence>
<feature type="transmembrane region" description="Helical" evidence="1">
    <location>
        <begin position="133"/>
        <end position="152"/>
    </location>
</feature>
<keyword evidence="1" id="KW-0812">Transmembrane</keyword>
<comment type="caution">
    <text evidence="2">The sequence shown here is derived from an EMBL/GenBank/DDBJ whole genome shotgun (WGS) entry which is preliminary data.</text>
</comment>
<feature type="transmembrane region" description="Helical" evidence="1">
    <location>
        <begin position="159"/>
        <end position="177"/>
    </location>
</feature>
<name>A0A0G1U354_9BACT</name>
<proteinExistence type="predicted"/>
<organism evidence="2 3">
    <name type="scientific">Candidatus Gottesmanbacteria bacterium GW2011_GWA2_47_9</name>
    <dbReference type="NCBI Taxonomy" id="1618445"/>
    <lineage>
        <taxon>Bacteria</taxon>
        <taxon>Candidatus Gottesmaniibacteriota</taxon>
    </lineage>
</organism>
<evidence type="ECO:0000256" key="1">
    <source>
        <dbReference type="SAM" id="Phobius"/>
    </source>
</evidence>
<gene>
    <name evidence="2" type="ORF">UY16_C0006G0021</name>
</gene>
<evidence type="ECO:0000313" key="2">
    <source>
        <dbReference type="EMBL" id="KKU88506.1"/>
    </source>
</evidence>
<feature type="non-terminal residue" evidence="2">
    <location>
        <position position="1"/>
    </location>
</feature>
<protein>
    <submittedName>
        <fullName evidence="2">Uncharacterized protein</fullName>
    </submittedName>
</protein>
<feature type="transmembrane region" description="Helical" evidence="1">
    <location>
        <begin position="37"/>
        <end position="55"/>
    </location>
</feature>
<keyword evidence="1" id="KW-0472">Membrane</keyword>
<feature type="transmembrane region" description="Helical" evidence="1">
    <location>
        <begin position="197"/>
        <end position="217"/>
    </location>
</feature>